<accession>A0AAW8N903</accession>
<evidence type="ECO:0000313" key="1">
    <source>
        <dbReference type="EMBL" id="MDR7163329.1"/>
    </source>
</evidence>
<dbReference type="Proteomes" id="UP001262032">
    <property type="component" value="Unassembled WGS sequence"/>
</dbReference>
<comment type="caution">
    <text evidence="1">The sequence shown here is derived from an EMBL/GenBank/DDBJ whole genome shotgun (WGS) entry which is preliminary data.</text>
</comment>
<protein>
    <submittedName>
        <fullName evidence="1">Uncharacterized protein</fullName>
    </submittedName>
</protein>
<name>A0AAW8N903_PSEOX</name>
<dbReference type="EMBL" id="JAVDWN010000003">
    <property type="protein sequence ID" value="MDR7163329.1"/>
    <property type="molecule type" value="Genomic_DNA"/>
</dbReference>
<evidence type="ECO:0000313" key="2">
    <source>
        <dbReference type="Proteomes" id="UP001262032"/>
    </source>
</evidence>
<gene>
    <name evidence="1" type="ORF">J2X12_001342</name>
</gene>
<proteinExistence type="predicted"/>
<dbReference type="RefSeq" id="WP_174180568.1">
    <property type="nucleotide sequence ID" value="NZ_CAXURQ020000003.1"/>
</dbReference>
<reference evidence="1" key="1">
    <citation type="submission" date="2023-07" db="EMBL/GenBank/DDBJ databases">
        <title>Sorghum-associated microbial communities from plants grown in Nebraska, USA.</title>
        <authorList>
            <person name="Schachtman D."/>
        </authorList>
    </citation>
    <scope>NUCLEOTIDE SEQUENCE</scope>
    <source>
        <strain evidence="1">BE261</strain>
    </source>
</reference>
<organism evidence="1 2">
    <name type="scientific">Pseudarthrobacter oxydans</name>
    <name type="common">Arthrobacter oxydans</name>
    <dbReference type="NCBI Taxonomy" id="1671"/>
    <lineage>
        <taxon>Bacteria</taxon>
        <taxon>Bacillati</taxon>
        <taxon>Actinomycetota</taxon>
        <taxon>Actinomycetes</taxon>
        <taxon>Micrococcales</taxon>
        <taxon>Micrococcaceae</taxon>
        <taxon>Pseudarthrobacter</taxon>
    </lineage>
</organism>
<sequence length="103" mass="10827">MTTVADHQLTAPDVTGVRAETLLDATPPADMGLLLTLSSRMHCRAPMQRVDPEELPVRLPVHVDGTTVGPVGTGPVSEHVETYRCACGFTIDAPVLSGHALAS</sequence>
<dbReference type="GeneID" id="97421728"/>
<dbReference type="AlphaFoldDB" id="A0AAW8N903"/>